<gene>
    <name evidence="4" type="ORF">C7453_101570</name>
    <name evidence="3" type="ORF">HLH32_02815</name>
</gene>
<dbReference type="Pfam" id="PF16220">
    <property type="entry name" value="DUF4880"/>
    <property type="match status" value="1"/>
</dbReference>
<reference evidence="3 6" key="2">
    <citation type="submission" date="2020-04" db="EMBL/GenBank/DDBJ databases">
        <title>Description of novel Gluconacetobacter.</title>
        <authorList>
            <person name="Sombolestani A."/>
        </authorList>
    </citation>
    <scope>NUCLEOTIDE SEQUENCE [LARGE SCALE GENOMIC DNA]</scope>
    <source>
        <strain evidence="3 6">LMG 1382</strain>
    </source>
</reference>
<dbReference type="InterPro" id="IPR012373">
    <property type="entry name" value="Ferrdict_sens_TM"/>
</dbReference>
<evidence type="ECO:0000313" key="4">
    <source>
        <dbReference type="EMBL" id="RDI40771.1"/>
    </source>
</evidence>
<evidence type="ECO:0000259" key="1">
    <source>
        <dbReference type="Pfam" id="PF04773"/>
    </source>
</evidence>
<dbReference type="RefSeq" id="WP_114725786.1">
    <property type="nucleotide sequence ID" value="NZ_BJMI01000010.1"/>
</dbReference>
<dbReference type="EMBL" id="JABEQI010000001">
    <property type="protein sequence ID" value="MBB2185331.1"/>
    <property type="molecule type" value="Genomic_DNA"/>
</dbReference>
<dbReference type="Pfam" id="PF04773">
    <property type="entry name" value="FecR"/>
    <property type="match status" value="1"/>
</dbReference>
<feature type="domain" description="FecR N-terminal" evidence="2">
    <location>
        <begin position="10"/>
        <end position="50"/>
    </location>
</feature>
<dbReference type="GO" id="GO:0016989">
    <property type="term" value="F:sigma factor antagonist activity"/>
    <property type="evidence" value="ECO:0007669"/>
    <property type="project" value="TreeGrafter"/>
</dbReference>
<organism evidence="4 5">
    <name type="scientific">Gluconacetobacter liquefaciens</name>
    <name type="common">Acetobacter liquefaciens</name>
    <dbReference type="NCBI Taxonomy" id="89584"/>
    <lineage>
        <taxon>Bacteria</taxon>
        <taxon>Pseudomonadati</taxon>
        <taxon>Pseudomonadota</taxon>
        <taxon>Alphaproteobacteria</taxon>
        <taxon>Acetobacterales</taxon>
        <taxon>Acetobacteraceae</taxon>
        <taxon>Gluconacetobacter</taxon>
    </lineage>
</organism>
<dbReference type="InterPro" id="IPR006860">
    <property type="entry name" value="FecR"/>
</dbReference>
<name>A0A370GAM4_GLULI</name>
<reference evidence="4 5" key="1">
    <citation type="submission" date="2018-07" db="EMBL/GenBank/DDBJ databases">
        <title>Genomic Encyclopedia of Type Strains, Phase IV (KMG-IV): sequencing the most valuable type-strain genomes for metagenomic binning, comparative biology and taxonomic classification.</title>
        <authorList>
            <person name="Goeker M."/>
        </authorList>
    </citation>
    <scope>NUCLEOTIDE SEQUENCE [LARGE SCALE GENOMIC DNA]</scope>
    <source>
        <strain evidence="4 5">DSM 5603</strain>
    </source>
</reference>
<dbReference type="Proteomes" id="UP000254958">
    <property type="component" value="Unassembled WGS sequence"/>
</dbReference>
<dbReference type="InterPro" id="IPR032623">
    <property type="entry name" value="FecR_N"/>
</dbReference>
<evidence type="ECO:0000259" key="2">
    <source>
        <dbReference type="Pfam" id="PF16220"/>
    </source>
</evidence>
<dbReference type="OrthoDB" id="7339213at2"/>
<feature type="domain" description="FecR protein" evidence="1">
    <location>
        <begin position="122"/>
        <end position="210"/>
    </location>
</feature>
<dbReference type="PANTHER" id="PTHR30273:SF2">
    <property type="entry name" value="PROTEIN FECR"/>
    <property type="match status" value="1"/>
</dbReference>
<dbReference type="PIRSF" id="PIRSF018266">
    <property type="entry name" value="FecR"/>
    <property type="match status" value="1"/>
</dbReference>
<comment type="caution">
    <text evidence="4">The sequence shown here is derived from an EMBL/GenBank/DDBJ whole genome shotgun (WGS) entry which is preliminary data.</text>
</comment>
<dbReference type="AlphaFoldDB" id="A0A370GAM4"/>
<dbReference type="Proteomes" id="UP000562982">
    <property type="component" value="Unassembled WGS sequence"/>
</dbReference>
<evidence type="ECO:0000313" key="6">
    <source>
        <dbReference type="Proteomes" id="UP000562982"/>
    </source>
</evidence>
<dbReference type="Gene3D" id="2.60.120.1440">
    <property type="match status" value="1"/>
</dbReference>
<accession>A0A370GAM4</accession>
<keyword evidence="5" id="KW-1185">Reference proteome</keyword>
<dbReference type="EMBL" id="QQAW01000001">
    <property type="protein sequence ID" value="RDI40771.1"/>
    <property type="molecule type" value="Genomic_DNA"/>
</dbReference>
<dbReference type="Gene3D" id="3.55.50.30">
    <property type="match status" value="1"/>
</dbReference>
<protein>
    <submittedName>
        <fullName evidence="4">FecR family protein</fullName>
    </submittedName>
</protein>
<evidence type="ECO:0000313" key="5">
    <source>
        <dbReference type="Proteomes" id="UP000254958"/>
    </source>
</evidence>
<evidence type="ECO:0000313" key="3">
    <source>
        <dbReference type="EMBL" id="MBB2185331.1"/>
    </source>
</evidence>
<proteinExistence type="predicted"/>
<dbReference type="PANTHER" id="PTHR30273">
    <property type="entry name" value="PERIPLASMIC SIGNAL SENSOR AND SIGMA FACTOR ACTIVATOR FECR-RELATED"/>
    <property type="match status" value="1"/>
</dbReference>
<sequence length="327" mass="35270">MTPPSAQIDDEAASWVIRQDSDALSPSEEQQLYAWLQADTAHAEAYARARKTWGAMGAPAVTRTLARQPAAPLPSAASPPSRAVRPPLRRRHQAMALAACVVLGVSLQGRSLLIWWQASACTPVGEIRTITLADGSRVQLDSDSAIAVDDTPGQRRIRLLKGEAAFTVAPDPSHPFTVAAAQGTTTALGTRFIVRRDGSRTDILVTEHRVHVVAQHQGGPSEEVVREGEAATYGPEGLSSPHPVDVESAAAWTRNRLVFVDRPLGEVIAELSRYHRGYIRLVGTGLRDLRVSGSFVATDPVAAIDTLEHSMNLRVTKLTNALILIRK</sequence>